<protein>
    <submittedName>
        <fullName evidence="1">Uncharacterized protein</fullName>
    </submittedName>
</protein>
<name>A0A9D3UIX0_9ROSI</name>
<sequence>MVKDMVVVMVAIEDVDVNKVVISGDHKDRKNDKKYTWESGKFMLSLWRTTAFAI</sequence>
<comment type="caution">
    <text evidence="1">The sequence shown here is derived from an EMBL/GenBank/DDBJ whole genome shotgun (WGS) entry which is preliminary data.</text>
</comment>
<dbReference type="AlphaFoldDB" id="A0A9D3UIX0"/>
<accession>A0A9D3UIX0</accession>
<dbReference type="Proteomes" id="UP000828251">
    <property type="component" value="Unassembled WGS sequence"/>
</dbReference>
<gene>
    <name evidence="1" type="ORF">J1N35_036740</name>
</gene>
<evidence type="ECO:0000313" key="1">
    <source>
        <dbReference type="EMBL" id="KAH1045956.1"/>
    </source>
</evidence>
<dbReference type="EMBL" id="JAIQCV010000011">
    <property type="protein sequence ID" value="KAH1045956.1"/>
    <property type="molecule type" value="Genomic_DNA"/>
</dbReference>
<reference evidence="1 2" key="1">
    <citation type="journal article" date="2021" name="Plant Biotechnol. J.">
        <title>Multi-omics assisted identification of the key and species-specific regulatory components of drought-tolerant mechanisms in Gossypium stocksii.</title>
        <authorList>
            <person name="Yu D."/>
            <person name="Ke L."/>
            <person name="Zhang D."/>
            <person name="Wu Y."/>
            <person name="Sun Y."/>
            <person name="Mei J."/>
            <person name="Sun J."/>
            <person name="Sun Y."/>
        </authorList>
    </citation>
    <scope>NUCLEOTIDE SEQUENCE [LARGE SCALE GENOMIC DNA]</scope>
    <source>
        <strain evidence="2">cv. E1</strain>
        <tissue evidence="1">Leaf</tissue>
    </source>
</reference>
<evidence type="ECO:0000313" key="2">
    <source>
        <dbReference type="Proteomes" id="UP000828251"/>
    </source>
</evidence>
<proteinExistence type="predicted"/>
<organism evidence="1 2">
    <name type="scientific">Gossypium stocksii</name>
    <dbReference type="NCBI Taxonomy" id="47602"/>
    <lineage>
        <taxon>Eukaryota</taxon>
        <taxon>Viridiplantae</taxon>
        <taxon>Streptophyta</taxon>
        <taxon>Embryophyta</taxon>
        <taxon>Tracheophyta</taxon>
        <taxon>Spermatophyta</taxon>
        <taxon>Magnoliopsida</taxon>
        <taxon>eudicotyledons</taxon>
        <taxon>Gunneridae</taxon>
        <taxon>Pentapetalae</taxon>
        <taxon>rosids</taxon>
        <taxon>malvids</taxon>
        <taxon>Malvales</taxon>
        <taxon>Malvaceae</taxon>
        <taxon>Malvoideae</taxon>
        <taxon>Gossypium</taxon>
    </lineage>
</organism>
<keyword evidence="2" id="KW-1185">Reference proteome</keyword>